<protein>
    <submittedName>
        <fullName evidence="2">Acyl-CoA-binding protein</fullName>
    </submittedName>
</protein>
<dbReference type="GO" id="GO:0000062">
    <property type="term" value="F:fatty-acyl-CoA binding"/>
    <property type="evidence" value="ECO:0007669"/>
    <property type="project" value="InterPro"/>
</dbReference>
<evidence type="ECO:0000259" key="1">
    <source>
        <dbReference type="PROSITE" id="PS51228"/>
    </source>
</evidence>
<dbReference type="PRINTS" id="PR00689">
    <property type="entry name" value="ACOABINDINGP"/>
</dbReference>
<dbReference type="OrthoDB" id="981216at2"/>
<dbReference type="RefSeq" id="WP_139695382.1">
    <property type="nucleotide sequence ID" value="NZ_CP074074.1"/>
</dbReference>
<sequence>MGKSKLDIEFEQAVERVNAHKDPFPADTLLKLYAYYKKATNDYGKPRSKKPIINAFKTNALFQAKGISEKEAKQSYIDLVNNYFLYRN</sequence>
<accession>A0A5C4SNI3</accession>
<dbReference type="AlphaFoldDB" id="A0A5C4SNI3"/>
<keyword evidence="3" id="KW-1185">Reference proteome</keyword>
<dbReference type="InterPro" id="IPR035984">
    <property type="entry name" value="Acyl-CoA-binding_sf"/>
</dbReference>
<dbReference type="PROSITE" id="PS51228">
    <property type="entry name" value="ACB_2"/>
    <property type="match status" value="1"/>
</dbReference>
<dbReference type="Gene3D" id="1.20.80.10">
    <property type="match status" value="1"/>
</dbReference>
<dbReference type="InterPro" id="IPR000582">
    <property type="entry name" value="Acyl-CoA-binding_protein"/>
</dbReference>
<gene>
    <name evidence="2" type="ORF">FGF67_04980</name>
</gene>
<dbReference type="InterPro" id="IPR014352">
    <property type="entry name" value="FERM/acyl-CoA-bd_prot_sf"/>
</dbReference>
<reference evidence="2 3" key="1">
    <citation type="submission" date="2019-05" db="EMBL/GenBank/DDBJ databases">
        <title>Tamlana fucoidanivorans sp. nov., isolated from the surface of algae collected from Fujian province in China.</title>
        <authorList>
            <person name="Li J."/>
        </authorList>
    </citation>
    <scope>NUCLEOTIDE SEQUENCE [LARGE SCALE GENOMIC DNA]</scope>
    <source>
        <strain evidence="2 3">CW2-9</strain>
    </source>
</reference>
<organism evidence="2 3">
    <name type="scientific">Allotamlana fucoidanivorans</name>
    <dbReference type="NCBI Taxonomy" id="2583814"/>
    <lineage>
        <taxon>Bacteria</taxon>
        <taxon>Pseudomonadati</taxon>
        <taxon>Bacteroidota</taxon>
        <taxon>Flavobacteriia</taxon>
        <taxon>Flavobacteriales</taxon>
        <taxon>Flavobacteriaceae</taxon>
        <taxon>Allotamlana</taxon>
    </lineage>
</organism>
<dbReference type="Proteomes" id="UP000308713">
    <property type="component" value="Unassembled WGS sequence"/>
</dbReference>
<evidence type="ECO:0000313" key="2">
    <source>
        <dbReference type="EMBL" id="TNJ45739.1"/>
    </source>
</evidence>
<evidence type="ECO:0000313" key="3">
    <source>
        <dbReference type="Proteomes" id="UP000308713"/>
    </source>
</evidence>
<dbReference type="Pfam" id="PF00887">
    <property type="entry name" value="ACBP"/>
    <property type="match status" value="1"/>
</dbReference>
<feature type="domain" description="ACB" evidence="1">
    <location>
        <begin position="6"/>
        <end position="88"/>
    </location>
</feature>
<proteinExistence type="predicted"/>
<dbReference type="EMBL" id="VDCS01000004">
    <property type="protein sequence ID" value="TNJ45739.1"/>
    <property type="molecule type" value="Genomic_DNA"/>
</dbReference>
<name>A0A5C4SNI3_9FLAO</name>
<dbReference type="SUPFAM" id="SSF47027">
    <property type="entry name" value="Acyl-CoA binding protein"/>
    <property type="match status" value="1"/>
</dbReference>
<comment type="caution">
    <text evidence="2">The sequence shown here is derived from an EMBL/GenBank/DDBJ whole genome shotgun (WGS) entry which is preliminary data.</text>
</comment>